<dbReference type="eggNOG" id="ENOG502Z7YN">
    <property type="taxonomic scope" value="Bacteria"/>
</dbReference>
<dbReference type="Gene3D" id="1.10.3230.30">
    <property type="entry name" value="Phage gp6-like head-tail connector protein"/>
    <property type="match status" value="1"/>
</dbReference>
<evidence type="ECO:0000313" key="2">
    <source>
        <dbReference type="Proteomes" id="UP000032305"/>
    </source>
</evidence>
<accession>A0A0A1WAN2</accession>
<comment type="caution">
    <text evidence="1">The sequence shown here is derived from an EMBL/GenBank/DDBJ whole genome shotgun (WGS) entry which is preliminary data.</text>
</comment>
<proteinExistence type="predicted"/>
<dbReference type="AlphaFoldDB" id="A0A0A1WAN2"/>
<organism evidence="1 2">
    <name type="scientific">Sphingomonas parapaucimobilis NBRC 15100</name>
    <dbReference type="NCBI Taxonomy" id="1219049"/>
    <lineage>
        <taxon>Bacteria</taxon>
        <taxon>Pseudomonadati</taxon>
        <taxon>Pseudomonadota</taxon>
        <taxon>Alphaproteobacteria</taxon>
        <taxon>Sphingomonadales</taxon>
        <taxon>Sphingomonadaceae</taxon>
        <taxon>Sphingomonas</taxon>
    </lineage>
</organism>
<sequence>MMSGTKEAMPPATVTAAAGAVRALLRLEEGNEAALVERVAGVALGLAESFCGQMLIRRLVEEPLSGSVAWQALAATPVAAILSGCENAIDRDGRGWVRTREAVTVRYSAGLAEDWDGLPPEIAHGVAIMGAHLFDNRDAAAVPPAAVAALWRPYRRMRLDGPRRA</sequence>
<reference evidence="1 2" key="1">
    <citation type="submission" date="2014-11" db="EMBL/GenBank/DDBJ databases">
        <title>Whole genome shotgun sequence of Sphingomonas parapaucimobilis NBRC 15100.</title>
        <authorList>
            <person name="Katano-Makiyama Y."/>
            <person name="Hosoyama A."/>
            <person name="Hashimoto M."/>
            <person name="Hosoyama Y."/>
            <person name="Noguchi M."/>
            <person name="Numata M."/>
            <person name="Tsuchikane K."/>
            <person name="Hirakata S."/>
            <person name="Uohara A."/>
            <person name="Shimodaira J."/>
            <person name="Ohji S."/>
            <person name="Ichikawa N."/>
            <person name="Kimura A."/>
            <person name="Yamazoe A."/>
            <person name="Fujita N."/>
        </authorList>
    </citation>
    <scope>NUCLEOTIDE SEQUENCE [LARGE SCALE GENOMIC DNA]</scope>
    <source>
        <strain evidence="1 2">NBRC 15100</strain>
    </source>
</reference>
<dbReference type="EMBL" id="BBPI01000089">
    <property type="protein sequence ID" value="GAM02525.1"/>
    <property type="molecule type" value="Genomic_DNA"/>
</dbReference>
<dbReference type="Proteomes" id="UP000032305">
    <property type="component" value="Unassembled WGS sequence"/>
</dbReference>
<evidence type="ECO:0000313" key="1">
    <source>
        <dbReference type="EMBL" id="GAM02525.1"/>
    </source>
</evidence>
<gene>
    <name evidence="1" type="ORF">SP5_089_00050</name>
</gene>
<protein>
    <submittedName>
        <fullName evidence="1">Putative phage-related protein</fullName>
    </submittedName>
</protein>
<name>A0A0A1WAN2_9SPHN</name>
<keyword evidence="2" id="KW-1185">Reference proteome</keyword>